<organism evidence="1 2">
    <name type="scientific">Camellia lanceoleosa</name>
    <dbReference type="NCBI Taxonomy" id="1840588"/>
    <lineage>
        <taxon>Eukaryota</taxon>
        <taxon>Viridiplantae</taxon>
        <taxon>Streptophyta</taxon>
        <taxon>Embryophyta</taxon>
        <taxon>Tracheophyta</taxon>
        <taxon>Spermatophyta</taxon>
        <taxon>Magnoliopsida</taxon>
        <taxon>eudicotyledons</taxon>
        <taxon>Gunneridae</taxon>
        <taxon>Pentapetalae</taxon>
        <taxon>asterids</taxon>
        <taxon>Ericales</taxon>
        <taxon>Theaceae</taxon>
        <taxon>Camellia</taxon>
    </lineage>
</organism>
<reference evidence="1 2" key="1">
    <citation type="journal article" date="2022" name="Plant J.">
        <title>Chromosome-level genome of Camellia lanceoleosa provides a valuable resource for understanding genome evolution and self-incompatibility.</title>
        <authorList>
            <person name="Gong W."/>
            <person name="Xiao S."/>
            <person name="Wang L."/>
            <person name="Liao Z."/>
            <person name="Chang Y."/>
            <person name="Mo W."/>
            <person name="Hu G."/>
            <person name="Li W."/>
            <person name="Zhao G."/>
            <person name="Zhu H."/>
            <person name="Hu X."/>
            <person name="Ji K."/>
            <person name="Xiang X."/>
            <person name="Song Q."/>
            <person name="Yuan D."/>
            <person name="Jin S."/>
            <person name="Zhang L."/>
        </authorList>
    </citation>
    <scope>NUCLEOTIDE SEQUENCE [LARGE SCALE GENOMIC DNA]</scope>
    <source>
        <strain evidence="1">SQ_2022a</strain>
    </source>
</reference>
<sequence length="187" mass="21754">MRAKTKIQAPILDTIASSNDMKEIYTALNEAVAILGAKRDDLQNAVQRQKINMPSKTYDQWIRRVIKTEEEVKKLLARYDRQSESSQIICFLPPSNFSTEMKRKGEKVIKLLENINQLGSILVDQPLEPVIKLIAPYEAWVLRKTCRTRTRYLLAYRTSYGTSPYVLGTRNMYPSFFFLIFDIPRRT</sequence>
<evidence type="ECO:0000313" key="1">
    <source>
        <dbReference type="EMBL" id="KAI8024718.1"/>
    </source>
</evidence>
<evidence type="ECO:0000313" key="2">
    <source>
        <dbReference type="Proteomes" id="UP001060215"/>
    </source>
</evidence>
<protein>
    <submittedName>
        <fullName evidence="1">Uncharacterized protein</fullName>
    </submittedName>
</protein>
<proteinExistence type="predicted"/>
<accession>A0ACC0IHZ0</accession>
<name>A0ACC0IHZ0_9ERIC</name>
<keyword evidence="2" id="KW-1185">Reference proteome</keyword>
<gene>
    <name evidence="1" type="ORF">LOK49_LG02G02656</name>
</gene>
<comment type="caution">
    <text evidence="1">The sequence shown here is derived from an EMBL/GenBank/DDBJ whole genome shotgun (WGS) entry which is preliminary data.</text>
</comment>
<dbReference type="EMBL" id="CM045760">
    <property type="protein sequence ID" value="KAI8024718.1"/>
    <property type="molecule type" value="Genomic_DNA"/>
</dbReference>
<dbReference type="Proteomes" id="UP001060215">
    <property type="component" value="Chromosome 3"/>
</dbReference>